<gene>
    <name evidence="2" type="ORF">COV59_00490</name>
</gene>
<accession>A0A2H0N6Q7</accession>
<evidence type="ECO:0000256" key="1">
    <source>
        <dbReference type="SAM" id="MobiDB-lite"/>
    </source>
</evidence>
<name>A0A2H0N6Q7_9BACT</name>
<evidence type="ECO:0000313" key="3">
    <source>
        <dbReference type="Proteomes" id="UP000229600"/>
    </source>
</evidence>
<sequence length="202" mass="22251">MPDTRAHNLLLLEAGFSVVQATWFAALDTGRPSDRPEHTKGIDTLGELISFSRRELAELGVVTRRMGKVREVLAQHGLALRDDGQDTALPPKRPQRPYLPPASYIGPDTQRILDSGCELFGVSQMGLEQNRTGGRYPHIRMVIAHVLAQNGVGHDQIALAVGCTIPSVPSILSRAKKQWRKQNPDLHRDVTALTTRLQSRAA</sequence>
<protein>
    <submittedName>
        <fullName evidence="2">Uncharacterized protein</fullName>
    </submittedName>
</protein>
<reference evidence="2 3" key="1">
    <citation type="submission" date="2017-09" db="EMBL/GenBank/DDBJ databases">
        <title>Depth-based differentiation of microbial function through sediment-hosted aquifers and enrichment of novel symbionts in the deep terrestrial subsurface.</title>
        <authorList>
            <person name="Probst A.J."/>
            <person name="Ladd B."/>
            <person name="Jarett J.K."/>
            <person name="Geller-Mcgrath D.E."/>
            <person name="Sieber C.M."/>
            <person name="Emerson J.B."/>
            <person name="Anantharaman K."/>
            <person name="Thomas B.C."/>
            <person name="Malmstrom R."/>
            <person name="Stieglmeier M."/>
            <person name="Klingl A."/>
            <person name="Woyke T."/>
            <person name="Ryan C.M."/>
            <person name="Banfield J.F."/>
        </authorList>
    </citation>
    <scope>NUCLEOTIDE SEQUENCE [LARGE SCALE GENOMIC DNA]</scope>
    <source>
        <strain evidence="2">CG11_big_fil_rev_8_21_14_0_20_39_34</strain>
    </source>
</reference>
<comment type="caution">
    <text evidence="2">The sequence shown here is derived from an EMBL/GenBank/DDBJ whole genome shotgun (WGS) entry which is preliminary data.</text>
</comment>
<dbReference type="AlphaFoldDB" id="A0A2H0N6Q7"/>
<feature type="region of interest" description="Disordered" evidence="1">
    <location>
        <begin position="82"/>
        <end position="102"/>
    </location>
</feature>
<dbReference type="Proteomes" id="UP000229600">
    <property type="component" value="Unassembled WGS sequence"/>
</dbReference>
<evidence type="ECO:0000313" key="2">
    <source>
        <dbReference type="EMBL" id="PIR04589.1"/>
    </source>
</evidence>
<organism evidence="2 3">
    <name type="scientific">Candidatus Magasanikbacteria bacterium CG11_big_fil_rev_8_21_14_0_20_39_34</name>
    <dbReference type="NCBI Taxonomy" id="1974653"/>
    <lineage>
        <taxon>Bacteria</taxon>
        <taxon>Candidatus Magasanikiibacteriota</taxon>
    </lineage>
</organism>
<dbReference type="EMBL" id="PCWN01000001">
    <property type="protein sequence ID" value="PIR04589.1"/>
    <property type="molecule type" value="Genomic_DNA"/>
</dbReference>
<proteinExistence type="predicted"/>